<name>A0A9W7ZS06_9FUNG</name>
<feature type="compositionally biased region" description="Low complexity" evidence="1">
    <location>
        <begin position="248"/>
        <end position="258"/>
    </location>
</feature>
<keyword evidence="3" id="KW-1185">Reference proteome</keyword>
<evidence type="ECO:0000256" key="1">
    <source>
        <dbReference type="SAM" id="MobiDB-lite"/>
    </source>
</evidence>
<sequence length="266" mass="30324">MLNHQKSDYSADRERLTSCIYFANSCFGLLNLVPKEMSSHQLIRTHEAIDERLGKVTLDSIPDLFDHIHQLLYSTVEVVVSCETLVNELIDKYDFYTCNCNGKSQVFCYDCNRDVVVILANLLETLRLNSYMAGMVLYYIERLVSLGFRVSEQIIGYFGDICYRFTFRAMASIQYTLSKGDVARYGGVFEVQTDLWETLRKIFGEERGSRLFIKPNMSSLLFRFLAYLPSPPIQSSPPPVPPHPHPHPSSSSFSVSVPQNQAITDC</sequence>
<dbReference type="AlphaFoldDB" id="A0A9W7ZS06"/>
<accession>A0A9W7ZS06</accession>
<organism evidence="2 3">
    <name type="scientific">Mycoemilia scoparia</name>
    <dbReference type="NCBI Taxonomy" id="417184"/>
    <lineage>
        <taxon>Eukaryota</taxon>
        <taxon>Fungi</taxon>
        <taxon>Fungi incertae sedis</taxon>
        <taxon>Zoopagomycota</taxon>
        <taxon>Kickxellomycotina</taxon>
        <taxon>Kickxellomycetes</taxon>
        <taxon>Kickxellales</taxon>
        <taxon>Kickxellaceae</taxon>
        <taxon>Mycoemilia</taxon>
    </lineage>
</organism>
<feature type="region of interest" description="Disordered" evidence="1">
    <location>
        <begin position="235"/>
        <end position="266"/>
    </location>
</feature>
<reference evidence="2" key="1">
    <citation type="submission" date="2022-07" db="EMBL/GenBank/DDBJ databases">
        <title>Phylogenomic reconstructions and comparative analyses of Kickxellomycotina fungi.</title>
        <authorList>
            <person name="Reynolds N.K."/>
            <person name="Stajich J.E."/>
            <person name="Barry K."/>
            <person name="Grigoriev I.V."/>
            <person name="Crous P."/>
            <person name="Smith M.E."/>
        </authorList>
    </citation>
    <scope>NUCLEOTIDE SEQUENCE</scope>
    <source>
        <strain evidence="2">NBRC 100468</strain>
    </source>
</reference>
<protein>
    <submittedName>
        <fullName evidence="2">Uncharacterized protein</fullName>
    </submittedName>
</protein>
<proteinExistence type="predicted"/>
<gene>
    <name evidence="2" type="ORF">H4219_006278</name>
</gene>
<evidence type="ECO:0000313" key="2">
    <source>
        <dbReference type="EMBL" id="KAJ1910121.1"/>
    </source>
</evidence>
<evidence type="ECO:0000313" key="3">
    <source>
        <dbReference type="Proteomes" id="UP001150538"/>
    </source>
</evidence>
<comment type="caution">
    <text evidence="2">The sequence shown here is derived from an EMBL/GenBank/DDBJ whole genome shotgun (WGS) entry which is preliminary data.</text>
</comment>
<dbReference type="EMBL" id="JANBPU010000627">
    <property type="protein sequence ID" value="KAJ1910121.1"/>
    <property type="molecule type" value="Genomic_DNA"/>
</dbReference>
<dbReference type="Proteomes" id="UP001150538">
    <property type="component" value="Unassembled WGS sequence"/>
</dbReference>